<evidence type="ECO:0000313" key="2">
    <source>
        <dbReference type="Proteomes" id="UP000198816"/>
    </source>
</evidence>
<gene>
    <name evidence="1" type="ORF">SAMN05421783_110166</name>
</gene>
<organism evidence="1 2">
    <name type="scientific">Thiocapsa roseopersicina</name>
    <dbReference type="NCBI Taxonomy" id="1058"/>
    <lineage>
        <taxon>Bacteria</taxon>
        <taxon>Pseudomonadati</taxon>
        <taxon>Pseudomonadota</taxon>
        <taxon>Gammaproteobacteria</taxon>
        <taxon>Chromatiales</taxon>
        <taxon>Chromatiaceae</taxon>
        <taxon>Thiocapsa</taxon>
    </lineage>
</organism>
<sequence length="58" mass="6639">MSGRPCHAYSLPEMRVLSDYFFFQYPKSRLTSRLEGCGVDITADINRRDVRDLAGRGL</sequence>
<proteinExistence type="predicted"/>
<keyword evidence="2" id="KW-1185">Reference proteome</keyword>
<dbReference type="AlphaFoldDB" id="A0A1H2XF38"/>
<protein>
    <submittedName>
        <fullName evidence="1">Uncharacterized protein</fullName>
    </submittedName>
</protein>
<dbReference type="EMBL" id="FNNZ01000010">
    <property type="protein sequence ID" value="SDW91366.1"/>
    <property type="molecule type" value="Genomic_DNA"/>
</dbReference>
<dbReference type="STRING" id="1058.SAMN05421783_110166"/>
<reference evidence="2" key="1">
    <citation type="submission" date="2016-10" db="EMBL/GenBank/DDBJ databases">
        <authorList>
            <person name="Varghese N."/>
            <person name="Submissions S."/>
        </authorList>
    </citation>
    <scope>NUCLEOTIDE SEQUENCE [LARGE SCALE GENOMIC DNA]</scope>
    <source>
        <strain evidence="2">DSM 217</strain>
    </source>
</reference>
<evidence type="ECO:0000313" key="1">
    <source>
        <dbReference type="EMBL" id="SDW91366.1"/>
    </source>
</evidence>
<name>A0A1H2XF38_THIRO</name>
<accession>A0A1H2XF38</accession>
<dbReference type="Proteomes" id="UP000198816">
    <property type="component" value="Unassembled WGS sequence"/>
</dbReference>